<keyword evidence="4" id="KW-1003">Cell membrane</keyword>
<dbReference type="InterPro" id="IPR006201">
    <property type="entry name" value="Neur_channel"/>
</dbReference>
<dbReference type="InterPro" id="IPR006028">
    <property type="entry name" value="GABAA/Glycine_rcpt"/>
</dbReference>
<keyword evidence="15" id="KW-1185">Reference proteome</keyword>
<feature type="domain" description="Neurotransmitter-gated ion-channel transmembrane" evidence="13">
    <location>
        <begin position="84"/>
        <end position="181"/>
    </location>
</feature>
<evidence type="ECO:0000256" key="4">
    <source>
        <dbReference type="ARBA" id="ARBA00022475"/>
    </source>
</evidence>
<dbReference type="PRINTS" id="PR00253">
    <property type="entry name" value="GABAARECEPTR"/>
</dbReference>
<dbReference type="InterPro" id="IPR036734">
    <property type="entry name" value="Neur_chan_lig-bd_sf"/>
</dbReference>
<evidence type="ECO:0000256" key="3">
    <source>
        <dbReference type="ARBA" id="ARBA00022448"/>
    </source>
</evidence>
<evidence type="ECO:0000259" key="12">
    <source>
        <dbReference type="Pfam" id="PF02931"/>
    </source>
</evidence>
<evidence type="ECO:0000256" key="8">
    <source>
        <dbReference type="ARBA" id="ARBA00023065"/>
    </source>
</evidence>
<sequence length="210" mass="24201">MDLRLFPHDTQECDMIIMSLAHTEDEMQLIWDKDNNITQGEHIVLPQFEIIKVSSSDCKKDIRFSCLKGSVMMTRRSGYYITNVYIPTSLIVFMSMLSFWIPPDAVPARVTLGVTSLLTIVTKQYQASLPNVSYIVALNIWLSACIGFVFVSLLEYATVIALHTRLKKMSKINVSTFTEQVKVVHKIYPRDTRSIRNGWTSRKPKRETFW</sequence>
<evidence type="ECO:0000313" key="14">
    <source>
        <dbReference type="EMBL" id="CAL1285197.1"/>
    </source>
</evidence>
<feature type="non-terminal residue" evidence="14">
    <location>
        <position position="210"/>
    </location>
</feature>
<dbReference type="InterPro" id="IPR038050">
    <property type="entry name" value="Neuro_actylchol_rec"/>
</dbReference>
<accession>A0AAV2ANC2</accession>
<comment type="caution">
    <text evidence="14">The sequence shown here is derived from an EMBL/GenBank/DDBJ whole genome shotgun (WGS) entry which is preliminary data.</text>
</comment>
<dbReference type="InterPro" id="IPR006202">
    <property type="entry name" value="Neur_chan_lig-bd"/>
</dbReference>
<feature type="domain" description="Neurotransmitter-gated ion-channel ligand-binding" evidence="12">
    <location>
        <begin position="1"/>
        <end position="54"/>
    </location>
</feature>
<evidence type="ECO:0000256" key="11">
    <source>
        <dbReference type="SAM" id="Phobius"/>
    </source>
</evidence>
<feature type="transmembrane region" description="Helical" evidence="11">
    <location>
        <begin position="78"/>
        <end position="101"/>
    </location>
</feature>
<evidence type="ECO:0000256" key="9">
    <source>
        <dbReference type="ARBA" id="ARBA00023136"/>
    </source>
</evidence>
<keyword evidence="7 11" id="KW-1133">Transmembrane helix</keyword>
<keyword evidence="8" id="KW-0406">Ion transport</keyword>
<keyword evidence="5 11" id="KW-0812">Transmembrane</keyword>
<name>A0AAV2ANC2_9ARAC</name>
<keyword evidence="9 11" id="KW-0472">Membrane</keyword>
<dbReference type="GO" id="GO:0005230">
    <property type="term" value="F:extracellular ligand-gated monoatomic ion channel activity"/>
    <property type="evidence" value="ECO:0007669"/>
    <property type="project" value="InterPro"/>
</dbReference>
<keyword evidence="6" id="KW-0732">Signal</keyword>
<evidence type="ECO:0000256" key="1">
    <source>
        <dbReference type="ARBA" id="ARBA00004141"/>
    </source>
</evidence>
<dbReference type="GO" id="GO:0099095">
    <property type="term" value="F:ligand-gated monoatomic anion channel activity"/>
    <property type="evidence" value="ECO:0007669"/>
    <property type="project" value="UniProtKB-ARBA"/>
</dbReference>
<dbReference type="InterPro" id="IPR006029">
    <property type="entry name" value="Neurotrans-gated_channel_TM"/>
</dbReference>
<evidence type="ECO:0000256" key="7">
    <source>
        <dbReference type="ARBA" id="ARBA00022989"/>
    </source>
</evidence>
<dbReference type="AlphaFoldDB" id="A0AAV2ANC2"/>
<reference evidence="14 15" key="1">
    <citation type="submission" date="2024-04" db="EMBL/GenBank/DDBJ databases">
        <authorList>
            <person name="Rising A."/>
            <person name="Reimegard J."/>
            <person name="Sonavane S."/>
            <person name="Akerstrom W."/>
            <person name="Nylinder S."/>
            <person name="Hedman E."/>
            <person name="Kallberg Y."/>
        </authorList>
    </citation>
    <scope>NUCLEOTIDE SEQUENCE [LARGE SCALE GENOMIC DNA]</scope>
</reference>
<evidence type="ECO:0000256" key="6">
    <source>
        <dbReference type="ARBA" id="ARBA00022729"/>
    </source>
</evidence>
<dbReference type="SUPFAM" id="SSF90112">
    <property type="entry name" value="Neurotransmitter-gated ion-channel transmembrane pore"/>
    <property type="match status" value="1"/>
</dbReference>
<evidence type="ECO:0000256" key="5">
    <source>
        <dbReference type="ARBA" id="ARBA00022692"/>
    </source>
</evidence>
<keyword evidence="3" id="KW-0813">Transport</keyword>
<comment type="subcellular location">
    <subcellularLocation>
        <location evidence="2">Cell membrane</location>
    </subcellularLocation>
    <subcellularLocation>
        <location evidence="1">Membrane</location>
        <topology evidence="1">Multi-pass membrane protein</topology>
    </subcellularLocation>
</comment>
<dbReference type="GO" id="GO:0005886">
    <property type="term" value="C:plasma membrane"/>
    <property type="evidence" value="ECO:0007669"/>
    <property type="project" value="UniProtKB-SubCell"/>
</dbReference>
<dbReference type="PANTHER" id="PTHR18945">
    <property type="entry name" value="NEUROTRANSMITTER GATED ION CHANNEL"/>
    <property type="match status" value="1"/>
</dbReference>
<dbReference type="GO" id="GO:0005254">
    <property type="term" value="F:chloride channel activity"/>
    <property type="evidence" value="ECO:0007669"/>
    <property type="project" value="UniProtKB-ARBA"/>
</dbReference>
<dbReference type="Gene3D" id="1.20.58.390">
    <property type="entry name" value="Neurotransmitter-gated ion-channel transmembrane domain"/>
    <property type="match status" value="1"/>
</dbReference>
<dbReference type="Pfam" id="PF02931">
    <property type="entry name" value="Neur_chan_LBD"/>
    <property type="match status" value="1"/>
</dbReference>
<dbReference type="Gene3D" id="2.70.170.10">
    <property type="entry name" value="Neurotransmitter-gated ion-channel ligand-binding domain"/>
    <property type="match status" value="1"/>
</dbReference>
<dbReference type="CDD" id="cd19049">
    <property type="entry name" value="LGIC_TM_anion"/>
    <property type="match status" value="1"/>
</dbReference>
<evidence type="ECO:0000256" key="10">
    <source>
        <dbReference type="ARBA" id="ARBA00023303"/>
    </source>
</evidence>
<dbReference type="GO" id="GO:0004888">
    <property type="term" value="F:transmembrane signaling receptor activity"/>
    <property type="evidence" value="ECO:0007669"/>
    <property type="project" value="InterPro"/>
</dbReference>
<keyword evidence="10" id="KW-0407">Ion channel</keyword>
<dbReference type="SUPFAM" id="SSF63712">
    <property type="entry name" value="Nicotinic receptor ligand binding domain-like"/>
    <property type="match status" value="1"/>
</dbReference>
<dbReference type="Proteomes" id="UP001497382">
    <property type="component" value="Unassembled WGS sequence"/>
</dbReference>
<feature type="transmembrane region" description="Helical" evidence="11">
    <location>
        <begin position="140"/>
        <end position="162"/>
    </location>
</feature>
<dbReference type="Pfam" id="PF02932">
    <property type="entry name" value="Neur_chan_memb"/>
    <property type="match status" value="1"/>
</dbReference>
<dbReference type="InterPro" id="IPR036719">
    <property type="entry name" value="Neuro-gated_channel_TM_sf"/>
</dbReference>
<evidence type="ECO:0000259" key="13">
    <source>
        <dbReference type="Pfam" id="PF02932"/>
    </source>
</evidence>
<protein>
    <submittedName>
        <fullName evidence="14">Uncharacterized protein</fullName>
    </submittedName>
</protein>
<proteinExistence type="predicted"/>
<evidence type="ECO:0000313" key="15">
    <source>
        <dbReference type="Proteomes" id="UP001497382"/>
    </source>
</evidence>
<gene>
    <name evidence="14" type="ORF">LARSCL_LOCUS13567</name>
</gene>
<organism evidence="14 15">
    <name type="scientific">Larinioides sclopetarius</name>
    <dbReference type="NCBI Taxonomy" id="280406"/>
    <lineage>
        <taxon>Eukaryota</taxon>
        <taxon>Metazoa</taxon>
        <taxon>Ecdysozoa</taxon>
        <taxon>Arthropoda</taxon>
        <taxon>Chelicerata</taxon>
        <taxon>Arachnida</taxon>
        <taxon>Araneae</taxon>
        <taxon>Araneomorphae</taxon>
        <taxon>Entelegynae</taxon>
        <taxon>Araneoidea</taxon>
        <taxon>Araneidae</taxon>
        <taxon>Larinioides</taxon>
    </lineage>
</organism>
<dbReference type="EMBL" id="CAXIEN010000188">
    <property type="protein sequence ID" value="CAL1285197.1"/>
    <property type="molecule type" value="Genomic_DNA"/>
</dbReference>
<evidence type="ECO:0000256" key="2">
    <source>
        <dbReference type="ARBA" id="ARBA00004236"/>
    </source>
</evidence>